<feature type="transmembrane region" description="Helical" evidence="8">
    <location>
        <begin position="21"/>
        <end position="41"/>
    </location>
</feature>
<dbReference type="Proteomes" id="UP000199065">
    <property type="component" value="Unassembled WGS sequence"/>
</dbReference>
<sequence length="432" mass="47732">MIKSSPTSSPRSASSFDGYRLADLLNILTVLGLLAGAAAIFKQTRITDFPVDMAVYREGVRAFLAGEPVYSVPMNVGDLELPFIYPPFGALIMSPLVLIPGINDDLAGNIMIRLSGVLLLGCLYFTARAVFSRRYGLVLAAVCWPLVLMMEPVWLNAGFAQINIVIMSLVVFDLVPRRRWLPQGSLIGIAAAIKLTPLAMLLFFLLRKDFRAIITAGVSALLMTAVAALVRFDATKEYFSTVIFGLGTKADFGVDTAYTSNSSLKGMLMRWHLSEDAMLHSSWLAPVWLILVIGTIIGGALIMWALLKRGLEVESWLVNAVVMLLISPVSWSHHWVWLALVLPVAAAWAAHLKNWAMLGVVALWACWVLREPPKWWYGDGNSGYFLNFWQKILVSDFTWLALALLLTIAWTLWSSRGEGSRRQHNPHAASNA</sequence>
<keyword evidence="4 8" id="KW-0812">Transmembrane</keyword>
<dbReference type="Pfam" id="PF09594">
    <property type="entry name" value="GT87"/>
    <property type="match status" value="1"/>
</dbReference>
<keyword evidence="6 8" id="KW-0472">Membrane</keyword>
<dbReference type="RefSeq" id="WP_223845820.1">
    <property type="nucleotide sequence ID" value="NZ_FOPJ01000005.1"/>
</dbReference>
<dbReference type="EMBL" id="FOPJ01000005">
    <property type="protein sequence ID" value="SFG50806.1"/>
    <property type="molecule type" value="Genomic_DNA"/>
</dbReference>
<evidence type="ECO:0000256" key="6">
    <source>
        <dbReference type="ARBA" id="ARBA00023136"/>
    </source>
</evidence>
<protein>
    <submittedName>
        <fullName evidence="9">Alpha-1,2-mannosyltransferase</fullName>
    </submittedName>
</protein>
<keyword evidence="5 8" id="KW-1133">Transmembrane helix</keyword>
<evidence type="ECO:0000256" key="1">
    <source>
        <dbReference type="ARBA" id="ARBA00004651"/>
    </source>
</evidence>
<dbReference type="AlphaFoldDB" id="A0A1I2SKN8"/>
<dbReference type="GO" id="GO:0005886">
    <property type="term" value="C:plasma membrane"/>
    <property type="evidence" value="ECO:0007669"/>
    <property type="project" value="UniProtKB-SubCell"/>
</dbReference>
<feature type="transmembrane region" description="Helical" evidence="8">
    <location>
        <begin position="114"/>
        <end position="133"/>
    </location>
</feature>
<name>A0A1I2SKN8_9CORY</name>
<evidence type="ECO:0000313" key="10">
    <source>
        <dbReference type="Proteomes" id="UP000199065"/>
    </source>
</evidence>
<accession>A0A1I2SKN8</accession>
<gene>
    <name evidence="9" type="ORF">SAMN05660282_01091</name>
</gene>
<comment type="subcellular location">
    <subcellularLocation>
        <location evidence="1">Cell membrane</location>
        <topology evidence="1">Multi-pass membrane protein</topology>
    </subcellularLocation>
</comment>
<evidence type="ECO:0000313" key="9">
    <source>
        <dbReference type="EMBL" id="SFG50806.1"/>
    </source>
</evidence>
<evidence type="ECO:0000256" key="7">
    <source>
        <dbReference type="ARBA" id="ARBA00024033"/>
    </source>
</evidence>
<keyword evidence="10" id="KW-1185">Reference proteome</keyword>
<keyword evidence="3 9" id="KW-0808">Transferase</keyword>
<evidence type="ECO:0000256" key="8">
    <source>
        <dbReference type="SAM" id="Phobius"/>
    </source>
</evidence>
<feature type="transmembrane region" description="Helical" evidence="8">
    <location>
        <begin position="153"/>
        <end position="174"/>
    </location>
</feature>
<organism evidence="9 10">
    <name type="scientific">Corynebacterium spheniscorum</name>
    <dbReference type="NCBI Taxonomy" id="185761"/>
    <lineage>
        <taxon>Bacteria</taxon>
        <taxon>Bacillati</taxon>
        <taxon>Actinomycetota</taxon>
        <taxon>Actinomycetes</taxon>
        <taxon>Mycobacteriales</taxon>
        <taxon>Corynebacteriaceae</taxon>
        <taxon>Corynebacterium</taxon>
    </lineage>
</organism>
<dbReference type="STRING" id="185761.SAMN05660282_01091"/>
<feature type="transmembrane region" description="Helical" evidence="8">
    <location>
        <begin position="283"/>
        <end position="304"/>
    </location>
</feature>
<keyword evidence="2" id="KW-1003">Cell membrane</keyword>
<evidence type="ECO:0000256" key="2">
    <source>
        <dbReference type="ARBA" id="ARBA00022475"/>
    </source>
</evidence>
<proteinExistence type="inferred from homology"/>
<evidence type="ECO:0000256" key="5">
    <source>
        <dbReference type="ARBA" id="ARBA00022989"/>
    </source>
</evidence>
<keyword evidence="9" id="KW-0328">Glycosyltransferase</keyword>
<evidence type="ECO:0000256" key="3">
    <source>
        <dbReference type="ARBA" id="ARBA00022679"/>
    </source>
</evidence>
<feature type="transmembrane region" description="Helical" evidence="8">
    <location>
        <begin position="390"/>
        <end position="413"/>
    </location>
</feature>
<dbReference type="GO" id="GO:0016758">
    <property type="term" value="F:hexosyltransferase activity"/>
    <property type="evidence" value="ECO:0007669"/>
    <property type="project" value="InterPro"/>
</dbReference>
<evidence type="ECO:0000256" key="4">
    <source>
        <dbReference type="ARBA" id="ARBA00022692"/>
    </source>
</evidence>
<reference evidence="9 10" key="1">
    <citation type="submission" date="2016-10" db="EMBL/GenBank/DDBJ databases">
        <authorList>
            <person name="de Groot N.N."/>
        </authorList>
    </citation>
    <scope>NUCLEOTIDE SEQUENCE [LARGE SCALE GENOMIC DNA]</scope>
    <source>
        <strain>J11</strain>
        <strain evidence="10">PG 39</strain>
    </source>
</reference>
<feature type="transmembrane region" description="Helical" evidence="8">
    <location>
        <begin position="83"/>
        <end position="102"/>
    </location>
</feature>
<feature type="transmembrane region" description="Helical" evidence="8">
    <location>
        <begin position="212"/>
        <end position="230"/>
    </location>
</feature>
<feature type="transmembrane region" description="Helical" evidence="8">
    <location>
        <begin position="186"/>
        <end position="206"/>
    </location>
</feature>
<comment type="similarity">
    <text evidence="7">Belongs to the glycosyltransferase 87 family.</text>
</comment>
<dbReference type="InterPro" id="IPR018584">
    <property type="entry name" value="GT87"/>
</dbReference>
<feature type="transmembrane region" description="Helical" evidence="8">
    <location>
        <begin position="316"/>
        <end position="340"/>
    </location>
</feature>